<dbReference type="OrthoDB" id="9799825at2"/>
<dbReference type="Gene3D" id="1.20.140.160">
    <property type="match status" value="1"/>
</dbReference>
<dbReference type="NCBIfam" id="NF005413">
    <property type="entry name" value="PRK06986.1"/>
    <property type="match status" value="1"/>
</dbReference>
<comment type="caution">
    <text evidence="7">The sequence shown here is derived from an EMBL/GenBank/DDBJ whole genome shotgun (WGS) entry which is preliminary data.</text>
</comment>
<gene>
    <name evidence="7" type="ORF">CRM82_04175</name>
</gene>
<dbReference type="InterPro" id="IPR007630">
    <property type="entry name" value="RNA_pol_sigma70_r4"/>
</dbReference>
<evidence type="ECO:0000313" key="7">
    <source>
        <dbReference type="EMBL" id="PEH87922.1"/>
    </source>
</evidence>
<reference evidence="8" key="1">
    <citation type="submission" date="2017-09" db="EMBL/GenBank/DDBJ databases">
        <title>FDA dAtabase for Regulatory Grade micrObial Sequences (FDA-ARGOS): Supporting development and validation of Infectious Disease Dx tests.</title>
        <authorList>
            <person name="Minogue T."/>
            <person name="Wolcott M."/>
            <person name="Wasieloski L."/>
            <person name="Aguilar W."/>
            <person name="Moore D."/>
            <person name="Tallon L."/>
            <person name="Sadzewicz L."/>
            <person name="Ott S."/>
            <person name="Zhao X."/>
            <person name="Nagaraj S."/>
            <person name="Vavikolanu K."/>
            <person name="Aluvathingal J."/>
            <person name="Nadendla S."/>
            <person name="Sichtig H."/>
        </authorList>
    </citation>
    <scope>NUCLEOTIDE SEQUENCE [LARGE SCALE GENOMIC DNA]</scope>
    <source>
        <strain evidence="8">FDAARGOS_394</strain>
    </source>
</reference>
<evidence type="ECO:0000259" key="6">
    <source>
        <dbReference type="Pfam" id="PF04545"/>
    </source>
</evidence>
<dbReference type="GO" id="GO:0003899">
    <property type="term" value="F:DNA-directed RNA polymerase activity"/>
    <property type="evidence" value="ECO:0007669"/>
    <property type="project" value="InterPro"/>
</dbReference>
<dbReference type="InterPro" id="IPR013325">
    <property type="entry name" value="RNA_pol_sigma_r2"/>
</dbReference>
<dbReference type="Pfam" id="PF04542">
    <property type="entry name" value="Sigma70_r2"/>
    <property type="match status" value="1"/>
</dbReference>
<dbReference type="SUPFAM" id="SSF88659">
    <property type="entry name" value="Sigma3 and sigma4 domains of RNA polymerase sigma factors"/>
    <property type="match status" value="2"/>
</dbReference>
<dbReference type="Pfam" id="PF04545">
    <property type="entry name" value="Sigma70_r4"/>
    <property type="match status" value="1"/>
</dbReference>
<evidence type="ECO:0000259" key="5">
    <source>
        <dbReference type="Pfam" id="PF04542"/>
    </source>
</evidence>
<dbReference type="InterPro" id="IPR013324">
    <property type="entry name" value="RNA_pol_sigma_r3/r4-like"/>
</dbReference>
<keyword evidence="4" id="KW-0804">Transcription</keyword>
<sequence>MLQQDTSASYGDAAALVAGGWAPADGLYSTAAVSPQQEQAVLTAYLPMVKRVVRQLASQAGEVMDQNDMTQVGLMGLLEALRRYGAVDEAFAGYARQRVRGAILDELRRQDWRPRTVRQSAHKARDAVRALRRQLGAEPTPAQIQQALGMDDEAYLAYEQAESAEAMASLDEMVGQGMDLPSSAADPQHAVLQRHLLEQMLAQLNEREQRVIQLYYEFDLNLKEIAAVLELSEARVCQINKEALRKMRAALEGA</sequence>
<dbReference type="InterPro" id="IPR000943">
    <property type="entry name" value="RNA_pol_sigma70"/>
</dbReference>
<keyword evidence="8" id="KW-1185">Reference proteome</keyword>
<dbReference type="GO" id="GO:0003677">
    <property type="term" value="F:DNA binding"/>
    <property type="evidence" value="ECO:0007669"/>
    <property type="project" value="UniProtKB-KW"/>
</dbReference>
<dbReference type="GO" id="GO:0006352">
    <property type="term" value="P:DNA-templated transcription initiation"/>
    <property type="evidence" value="ECO:0007669"/>
    <property type="project" value="InterPro"/>
</dbReference>
<dbReference type="GeneID" id="80799784"/>
<keyword evidence="1" id="KW-0805">Transcription regulation</keyword>
<evidence type="ECO:0000256" key="1">
    <source>
        <dbReference type="ARBA" id="ARBA00023015"/>
    </source>
</evidence>
<feature type="domain" description="RNA polymerase sigma-70 region 4" evidence="6">
    <location>
        <begin position="201"/>
        <end position="249"/>
    </location>
</feature>
<dbReference type="GO" id="GO:0016987">
    <property type="term" value="F:sigma factor activity"/>
    <property type="evidence" value="ECO:0007669"/>
    <property type="project" value="UniProtKB-KW"/>
</dbReference>
<feature type="domain" description="RNA polymerase sigma-70 region 2" evidence="5">
    <location>
        <begin position="43"/>
        <end position="113"/>
    </location>
</feature>
<dbReference type="CDD" id="cd06171">
    <property type="entry name" value="Sigma70_r4"/>
    <property type="match status" value="1"/>
</dbReference>
<protein>
    <submittedName>
        <fullName evidence="7">FliA/WhiG family RNA polymerase sigma factor</fullName>
    </submittedName>
</protein>
<keyword evidence="2" id="KW-0731">Sigma factor</keyword>
<dbReference type="SUPFAM" id="SSF88946">
    <property type="entry name" value="Sigma2 domain of RNA polymerase sigma factors"/>
    <property type="match status" value="1"/>
</dbReference>
<name>A0A2A7URN7_COMTR</name>
<dbReference type="PANTHER" id="PTHR30385:SF7">
    <property type="entry name" value="RNA POLYMERASE SIGMA FACTOR FLIA"/>
    <property type="match status" value="1"/>
</dbReference>
<evidence type="ECO:0000313" key="8">
    <source>
        <dbReference type="Proteomes" id="UP000220246"/>
    </source>
</evidence>
<dbReference type="PANTHER" id="PTHR30385">
    <property type="entry name" value="SIGMA FACTOR F FLAGELLAR"/>
    <property type="match status" value="1"/>
</dbReference>
<dbReference type="NCBIfam" id="TIGR02479">
    <property type="entry name" value="FliA_WhiG"/>
    <property type="match status" value="1"/>
</dbReference>
<dbReference type="InterPro" id="IPR012845">
    <property type="entry name" value="RNA_pol_sigma_FliA_WhiG"/>
</dbReference>
<dbReference type="AlphaFoldDB" id="A0A2A7URN7"/>
<evidence type="ECO:0000256" key="3">
    <source>
        <dbReference type="ARBA" id="ARBA00023125"/>
    </source>
</evidence>
<accession>A0A2A7URN7</accession>
<dbReference type="InterPro" id="IPR007627">
    <property type="entry name" value="RNA_pol_sigma70_r2"/>
</dbReference>
<dbReference type="EMBL" id="PDEA01000001">
    <property type="protein sequence ID" value="PEH87922.1"/>
    <property type="molecule type" value="Genomic_DNA"/>
</dbReference>
<dbReference type="Gene3D" id="1.10.1740.10">
    <property type="match status" value="1"/>
</dbReference>
<dbReference type="InterPro" id="IPR014284">
    <property type="entry name" value="RNA_pol_sigma-70_dom"/>
</dbReference>
<keyword evidence="3" id="KW-0238">DNA-binding</keyword>
<evidence type="ECO:0000256" key="2">
    <source>
        <dbReference type="ARBA" id="ARBA00023082"/>
    </source>
</evidence>
<evidence type="ECO:0000256" key="4">
    <source>
        <dbReference type="ARBA" id="ARBA00023163"/>
    </source>
</evidence>
<dbReference type="STRING" id="1219032.GCA_001515545_04110"/>
<dbReference type="PRINTS" id="PR00046">
    <property type="entry name" value="SIGMA70FCT"/>
</dbReference>
<dbReference type="Proteomes" id="UP000220246">
    <property type="component" value="Unassembled WGS sequence"/>
</dbReference>
<dbReference type="NCBIfam" id="TIGR02937">
    <property type="entry name" value="sigma70-ECF"/>
    <property type="match status" value="1"/>
</dbReference>
<proteinExistence type="predicted"/>
<organism evidence="7 8">
    <name type="scientific">Comamonas terrigena</name>
    <dbReference type="NCBI Taxonomy" id="32013"/>
    <lineage>
        <taxon>Bacteria</taxon>
        <taxon>Pseudomonadati</taxon>
        <taxon>Pseudomonadota</taxon>
        <taxon>Betaproteobacteria</taxon>
        <taxon>Burkholderiales</taxon>
        <taxon>Comamonadaceae</taxon>
        <taxon>Comamonas</taxon>
    </lineage>
</organism>
<dbReference type="RefSeq" id="WP_066541926.1">
    <property type="nucleotide sequence ID" value="NZ_DALZQJ010000047.1"/>
</dbReference>